<gene>
    <name evidence="2" type="ORF">Poli38472_000916</name>
</gene>
<name>A0A8K1CD60_PYTOL</name>
<dbReference type="Proteomes" id="UP000794436">
    <property type="component" value="Unassembled WGS sequence"/>
</dbReference>
<comment type="caution">
    <text evidence="2">The sequence shown here is derived from an EMBL/GenBank/DDBJ whole genome shotgun (WGS) entry which is preliminary data.</text>
</comment>
<sequence length="383" mass="42034">METPERIRAAYPQPANETAAERAKRLASKRAAKYRYFSSTDAARREQNKERQRRRREALDEETYGAIREQNRKRQKARRERMTEDDKMHRNVKQRERRARLDDVALRQLRETEKARARRRRQRTSQRGSSEHDDEDQARFDDEAYDIQTETLAARPRPSHYLPPAASLNTSSFPSSGDLPSLPPSILRSQSVPQHPSIEIAPLQFVLPPASSIQSLTLADRMAPLPQVQNVLPHASTLLNAATTPAASHALSSVSAPAPSSNTSGFSVNSSNAAPPPVSSPVSSAFNYPPSSSTSSSLLGLLLNPSPDLPPSPTPSLVSTQPLPSMSSQHTPALPSLSQLPDFLSATRDLFDGTPSGASSNGFFPSIADFASEFGETESVFRT</sequence>
<evidence type="ECO:0000256" key="1">
    <source>
        <dbReference type="SAM" id="MobiDB-lite"/>
    </source>
</evidence>
<accession>A0A8K1CD60</accession>
<keyword evidence="3" id="KW-1185">Reference proteome</keyword>
<feature type="compositionally biased region" description="Basic and acidic residues" evidence="1">
    <location>
        <begin position="80"/>
        <end position="89"/>
    </location>
</feature>
<protein>
    <submittedName>
        <fullName evidence="2">Uncharacterized protein</fullName>
    </submittedName>
</protein>
<feature type="compositionally biased region" description="Polar residues" evidence="1">
    <location>
        <begin position="326"/>
        <end position="337"/>
    </location>
</feature>
<proteinExistence type="predicted"/>
<feature type="compositionally biased region" description="Low complexity" evidence="1">
    <location>
        <begin position="171"/>
        <end position="187"/>
    </location>
</feature>
<feature type="compositionally biased region" description="Low complexity" evidence="1">
    <location>
        <begin position="280"/>
        <end position="306"/>
    </location>
</feature>
<dbReference type="EMBL" id="SPLM01000108">
    <property type="protein sequence ID" value="TMW60874.1"/>
    <property type="molecule type" value="Genomic_DNA"/>
</dbReference>
<feature type="region of interest" description="Disordered" evidence="1">
    <location>
        <begin position="252"/>
        <end position="337"/>
    </location>
</feature>
<feature type="region of interest" description="Disordered" evidence="1">
    <location>
        <begin position="152"/>
        <end position="190"/>
    </location>
</feature>
<organism evidence="2 3">
    <name type="scientific">Pythium oligandrum</name>
    <name type="common">Mycoparasitic fungus</name>
    <dbReference type="NCBI Taxonomy" id="41045"/>
    <lineage>
        <taxon>Eukaryota</taxon>
        <taxon>Sar</taxon>
        <taxon>Stramenopiles</taxon>
        <taxon>Oomycota</taxon>
        <taxon>Peronosporomycetes</taxon>
        <taxon>Pythiales</taxon>
        <taxon>Pythiaceae</taxon>
        <taxon>Pythium</taxon>
    </lineage>
</organism>
<feature type="region of interest" description="Disordered" evidence="1">
    <location>
        <begin position="1"/>
        <end position="140"/>
    </location>
</feature>
<evidence type="ECO:0000313" key="3">
    <source>
        <dbReference type="Proteomes" id="UP000794436"/>
    </source>
</evidence>
<evidence type="ECO:0000313" key="2">
    <source>
        <dbReference type="EMBL" id="TMW60874.1"/>
    </source>
</evidence>
<feature type="compositionally biased region" description="Low complexity" evidence="1">
    <location>
        <begin position="315"/>
        <end position="325"/>
    </location>
</feature>
<feature type="compositionally biased region" description="Low complexity" evidence="1">
    <location>
        <begin position="252"/>
        <end position="273"/>
    </location>
</feature>
<dbReference type="AlphaFoldDB" id="A0A8K1CD60"/>
<feature type="compositionally biased region" description="Basic and acidic residues" evidence="1">
    <location>
        <begin position="99"/>
        <end position="115"/>
    </location>
</feature>
<reference evidence="2" key="1">
    <citation type="submission" date="2019-03" db="EMBL/GenBank/DDBJ databases">
        <title>Long read genome sequence of the mycoparasitic Pythium oligandrum ATCC 38472 isolated from sugarbeet rhizosphere.</title>
        <authorList>
            <person name="Gaulin E."/>
        </authorList>
    </citation>
    <scope>NUCLEOTIDE SEQUENCE</scope>
    <source>
        <strain evidence="2">ATCC 38472_TT</strain>
    </source>
</reference>
<dbReference type="OrthoDB" id="167432at2759"/>